<evidence type="ECO:0000313" key="3">
    <source>
        <dbReference type="EMBL" id="OGG91674.1"/>
    </source>
</evidence>
<feature type="transmembrane region" description="Helical" evidence="1">
    <location>
        <begin position="67"/>
        <end position="86"/>
    </location>
</feature>
<dbReference type="Proteomes" id="UP000177320">
    <property type="component" value="Unassembled WGS sequence"/>
</dbReference>
<feature type="chain" id="PRO_5009524474" description="DUF5671 domain-containing protein" evidence="2">
    <location>
        <begin position="19"/>
        <end position="133"/>
    </location>
</feature>
<feature type="signal peptide" evidence="2">
    <location>
        <begin position="1"/>
        <end position="18"/>
    </location>
</feature>
<dbReference type="EMBL" id="MFNA01000037">
    <property type="protein sequence ID" value="OGG91674.1"/>
    <property type="molecule type" value="Genomic_DNA"/>
</dbReference>
<keyword evidence="1" id="KW-1133">Transmembrane helix</keyword>
<evidence type="ECO:0000256" key="2">
    <source>
        <dbReference type="SAM" id="SignalP"/>
    </source>
</evidence>
<sequence>MATSAVVFILLASPFALAWLEGDLAVETNYAEAFKFSNSLDNLAAEAKLINKPGETPISLMTFIGRLIYYALGLLGVIFLILAILAGLRWMTASDNEEIVAKAKSSLWNAALGALVALSAYAVTYFIINTVIG</sequence>
<feature type="transmembrane region" description="Helical" evidence="1">
    <location>
        <begin position="107"/>
        <end position="128"/>
    </location>
</feature>
<dbReference type="AlphaFoldDB" id="A0A1F6G0R5"/>
<accession>A0A1F6G0R5</accession>
<gene>
    <name evidence="3" type="ORF">A3H03_00440</name>
</gene>
<dbReference type="Pfam" id="PF18895">
    <property type="entry name" value="T4SS_pilin"/>
    <property type="match status" value="1"/>
</dbReference>
<organism evidence="3 4">
    <name type="scientific">Candidatus Kuenenbacteria bacterium RIFCSPLOWO2_12_FULL_42_13</name>
    <dbReference type="NCBI Taxonomy" id="1798565"/>
    <lineage>
        <taxon>Bacteria</taxon>
        <taxon>Candidatus Kueneniibacteriota</taxon>
    </lineage>
</organism>
<keyword evidence="2" id="KW-0732">Signal</keyword>
<evidence type="ECO:0000313" key="4">
    <source>
        <dbReference type="Proteomes" id="UP000177320"/>
    </source>
</evidence>
<evidence type="ECO:0000256" key="1">
    <source>
        <dbReference type="SAM" id="Phobius"/>
    </source>
</evidence>
<reference evidence="3 4" key="1">
    <citation type="journal article" date="2016" name="Nat. Commun.">
        <title>Thousands of microbial genomes shed light on interconnected biogeochemical processes in an aquifer system.</title>
        <authorList>
            <person name="Anantharaman K."/>
            <person name="Brown C.T."/>
            <person name="Hug L.A."/>
            <person name="Sharon I."/>
            <person name="Castelle C.J."/>
            <person name="Probst A.J."/>
            <person name="Thomas B.C."/>
            <person name="Singh A."/>
            <person name="Wilkins M.J."/>
            <person name="Karaoz U."/>
            <person name="Brodie E.L."/>
            <person name="Williams K.H."/>
            <person name="Hubbard S.S."/>
            <person name="Banfield J.F."/>
        </authorList>
    </citation>
    <scope>NUCLEOTIDE SEQUENCE [LARGE SCALE GENOMIC DNA]</scope>
</reference>
<dbReference type="InterPro" id="IPR043993">
    <property type="entry name" value="T4SS_pilin"/>
</dbReference>
<keyword evidence="1" id="KW-0472">Membrane</keyword>
<proteinExistence type="predicted"/>
<evidence type="ECO:0008006" key="5">
    <source>
        <dbReference type="Google" id="ProtNLM"/>
    </source>
</evidence>
<keyword evidence="1" id="KW-0812">Transmembrane</keyword>
<protein>
    <recommendedName>
        <fullName evidence="5">DUF5671 domain-containing protein</fullName>
    </recommendedName>
</protein>
<comment type="caution">
    <text evidence="3">The sequence shown here is derived from an EMBL/GenBank/DDBJ whole genome shotgun (WGS) entry which is preliminary data.</text>
</comment>
<name>A0A1F6G0R5_9BACT</name>